<sequence>MADDLSEVYENHAQSQKDILFKLLNPEGLSEDQEFSIRGHIFKRQGPILDYLYGNPEIQAIIRIVFNELLKEQPSNIPKYIADFFKRPKCELNILISENISKASRKSCGLGETTAKIPEGRGTVRFKELSKSGPSDHKPSTLKSPSEDWDTSSISTFSAELGSRRSVVLHETNYR</sequence>
<proteinExistence type="predicted"/>
<organism evidence="2 3">
    <name type="scientific">Hermetia illucens</name>
    <name type="common">Black soldier fly</name>
    <dbReference type="NCBI Taxonomy" id="343691"/>
    <lineage>
        <taxon>Eukaryota</taxon>
        <taxon>Metazoa</taxon>
        <taxon>Ecdysozoa</taxon>
        <taxon>Arthropoda</taxon>
        <taxon>Hexapoda</taxon>
        <taxon>Insecta</taxon>
        <taxon>Pterygota</taxon>
        <taxon>Neoptera</taxon>
        <taxon>Endopterygota</taxon>
        <taxon>Diptera</taxon>
        <taxon>Brachycera</taxon>
        <taxon>Stratiomyomorpha</taxon>
        <taxon>Stratiomyidae</taxon>
        <taxon>Hermetiinae</taxon>
        <taxon>Hermetia</taxon>
    </lineage>
</organism>
<evidence type="ECO:0000256" key="1">
    <source>
        <dbReference type="SAM" id="MobiDB-lite"/>
    </source>
</evidence>
<feature type="region of interest" description="Disordered" evidence="1">
    <location>
        <begin position="128"/>
        <end position="151"/>
    </location>
</feature>
<dbReference type="InParanoid" id="A0A7R8YYG6"/>
<dbReference type="CDD" id="cd22971">
    <property type="entry name" value="DD_RIIAD1"/>
    <property type="match status" value="1"/>
</dbReference>
<feature type="compositionally biased region" description="Basic and acidic residues" evidence="1">
    <location>
        <begin position="128"/>
        <end position="139"/>
    </location>
</feature>
<protein>
    <submittedName>
        <fullName evidence="2">Uncharacterized protein</fullName>
    </submittedName>
</protein>
<accession>A0A7R8YYG6</accession>
<reference evidence="2 3" key="1">
    <citation type="submission" date="2020-11" db="EMBL/GenBank/DDBJ databases">
        <authorList>
            <person name="Wallbank WR R."/>
            <person name="Pardo Diaz C."/>
            <person name="Kozak K."/>
            <person name="Martin S."/>
            <person name="Jiggins C."/>
            <person name="Moest M."/>
            <person name="Warren A I."/>
            <person name="Generalovic N T."/>
            <person name="Byers J.R.P. K."/>
            <person name="Montejo-Kovacevich G."/>
            <person name="Yen C E."/>
        </authorList>
    </citation>
    <scope>NUCLEOTIDE SEQUENCE [LARGE SCALE GENOMIC DNA]</scope>
</reference>
<dbReference type="InterPro" id="IPR059162">
    <property type="entry name" value="RIIAD1"/>
</dbReference>
<evidence type="ECO:0000313" key="3">
    <source>
        <dbReference type="Proteomes" id="UP000594454"/>
    </source>
</evidence>
<name>A0A7R8YYG6_HERIL</name>
<dbReference type="Proteomes" id="UP000594454">
    <property type="component" value="Chromosome 4"/>
</dbReference>
<keyword evidence="3" id="KW-1185">Reference proteome</keyword>
<dbReference type="AlphaFoldDB" id="A0A7R8YYG6"/>
<evidence type="ECO:0000313" key="2">
    <source>
        <dbReference type="EMBL" id="CAD7089435.1"/>
    </source>
</evidence>
<gene>
    <name evidence="2" type="ORF">HERILL_LOCUS11985</name>
</gene>
<dbReference type="EMBL" id="LR899012">
    <property type="protein sequence ID" value="CAD7089435.1"/>
    <property type="molecule type" value="Genomic_DNA"/>
</dbReference>